<dbReference type="InterPro" id="IPR036888">
    <property type="entry name" value="DNA_integrity_DisA_N_sf"/>
</dbReference>
<dbReference type="GO" id="GO:0106408">
    <property type="term" value="F:diadenylate cyclase activity"/>
    <property type="evidence" value="ECO:0007669"/>
    <property type="project" value="UniProtKB-EC"/>
</dbReference>
<keyword evidence="4 10" id="KW-0812">Transmembrane</keyword>
<dbReference type="PANTHER" id="PTHR34185">
    <property type="entry name" value="DIADENYLATE CYCLASE"/>
    <property type="match status" value="1"/>
</dbReference>
<keyword evidence="7 10" id="KW-0067">ATP-binding</keyword>
<keyword evidence="6 10" id="KW-0547">Nucleotide-binding</keyword>
<dbReference type="SUPFAM" id="SSF143597">
    <property type="entry name" value="YojJ-like"/>
    <property type="match status" value="1"/>
</dbReference>
<evidence type="ECO:0000256" key="10">
    <source>
        <dbReference type="HAMAP-Rule" id="MF_01499"/>
    </source>
</evidence>
<keyword evidence="9 10" id="KW-0472">Membrane</keyword>
<comment type="similarity">
    <text evidence="10">Belongs to the adenylate cyclase family. DacA/CdaA subfamily.</text>
</comment>
<dbReference type="Pfam" id="PF19293">
    <property type="entry name" value="CdaA_N"/>
    <property type="match status" value="1"/>
</dbReference>
<evidence type="ECO:0000256" key="1">
    <source>
        <dbReference type="ARBA" id="ARBA00000877"/>
    </source>
</evidence>
<evidence type="ECO:0000259" key="11">
    <source>
        <dbReference type="PROSITE" id="PS51794"/>
    </source>
</evidence>
<evidence type="ECO:0000256" key="3">
    <source>
        <dbReference type="ARBA" id="ARBA00022679"/>
    </source>
</evidence>
<comment type="caution">
    <text evidence="12">The sequence shown here is derived from an EMBL/GenBank/DDBJ whole genome shotgun (WGS) entry which is preliminary data.</text>
</comment>
<dbReference type="HAMAP" id="MF_01499">
    <property type="entry name" value="DacA"/>
    <property type="match status" value="1"/>
</dbReference>
<keyword evidence="5 10" id="KW-0548">Nucleotidyltransferase</keyword>
<keyword evidence="13" id="KW-1185">Reference proteome</keyword>
<evidence type="ECO:0000256" key="9">
    <source>
        <dbReference type="ARBA" id="ARBA00023136"/>
    </source>
</evidence>
<dbReference type="GO" id="GO:0006171">
    <property type="term" value="P:cAMP biosynthetic process"/>
    <property type="evidence" value="ECO:0007669"/>
    <property type="project" value="InterPro"/>
</dbReference>
<comment type="caution">
    <text evidence="10">Lacks conserved residue(s) required for the propagation of feature annotation.</text>
</comment>
<comment type="catalytic activity">
    <reaction evidence="1 10">
        <text>2 ATP = 3',3'-c-di-AMP + 2 diphosphate</text>
        <dbReference type="Rhea" id="RHEA:35655"/>
        <dbReference type="ChEBI" id="CHEBI:30616"/>
        <dbReference type="ChEBI" id="CHEBI:33019"/>
        <dbReference type="ChEBI" id="CHEBI:71500"/>
        <dbReference type="EC" id="2.7.7.85"/>
    </reaction>
</comment>
<dbReference type="InterPro" id="IPR014046">
    <property type="entry name" value="C-di-AMP_synthase"/>
</dbReference>
<accession>A0A150WYM7</accession>
<comment type="function">
    <text evidence="10">Catalyzes the condensation of 2 ATP molecules into cyclic di-AMP (c-di-AMP), a second messenger used to regulate differing processes in different bacteria.</text>
</comment>
<dbReference type="GO" id="GO:0004016">
    <property type="term" value="F:adenylate cyclase activity"/>
    <property type="evidence" value="ECO:0007669"/>
    <property type="project" value="UniProtKB-UniRule"/>
</dbReference>
<dbReference type="Pfam" id="PF02457">
    <property type="entry name" value="DAC"/>
    <property type="match status" value="1"/>
</dbReference>
<dbReference type="InterPro" id="IPR034701">
    <property type="entry name" value="CdaA"/>
</dbReference>
<organism evidence="12 13">
    <name type="scientific">Roseivirga spongicola</name>
    <dbReference type="NCBI Taxonomy" id="333140"/>
    <lineage>
        <taxon>Bacteria</taxon>
        <taxon>Pseudomonadati</taxon>
        <taxon>Bacteroidota</taxon>
        <taxon>Cytophagia</taxon>
        <taxon>Cytophagales</taxon>
        <taxon>Roseivirgaceae</taxon>
        <taxon>Roseivirga</taxon>
    </lineage>
</organism>
<protein>
    <recommendedName>
        <fullName evidence="10">Diadenylate cyclase</fullName>
        <shortName evidence="10">DAC</shortName>
        <ecNumber evidence="10">2.7.7.85</ecNumber>
    </recommendedName>
    <alternativeName>
        <fullName evidence="10">Cyclic-di-AMP synthase</fullName>
        <shortName evidence="10">c-di-AMP synthase</shortName>
    </alternativeName>
</protein>
<dbReference type="OrthoDB" id="9807385at2"/>
<reference evidence="12 13" key="1">
    <citation type="submission" date="2016-01" db="EMBL/GenBank/DDBJ databases">
        <title>Genome sequencing of Roseivirga spongicola UST030701-084.</title>
        <authorList>
            <person name="Selvaratnam C."/>
            <person name="Thevarajoo S."/>
            <person name="Goh K.M."/>
            <person name="Ee R."/>
            <person name="Chan K.-G."/>
            <person name="Chong C.S."/>
        </authorList>
    </citation>
    <scope>NUCLEOTIDE SEQUENCE [LARGE SCALE GENOMIC DNA]</scope>
    <source>
        <strain evidence="12 13">UST030701-084</strain>
    </source>
</reference>
<keyword evidence="2 10" id="KW-1003">Cell membrane</keyword>
<dbReference type="NCBIfam" id="TIGR00159">
    <property type="entry name" value="diadenylate cyclase CdaA"/>
    <property type="match status" value="1"/>
</dbReference>
<feature type="transmembrane region" description="Helical" evidence="10">
    <location>
        <begin position="20"/>
        <end position="40"/>
    </location>
</feature>
<evidence type="ECO:0000313" key="12">
    <source>
        <dbReference type="EMBL" id="KYG71526.1"/>
    </source>
</evidence>
<evidence type="ECO:0000256" key="6">
    <source>
        <dbReference type="ARBA" id="ARBA00022741"/>
    </source>
</evidence>
<dbReference type="STRING" id="333140.AWW68_18160"/>
<gene>
    <name evidence="10" type="primary">dacA</name>
    <name evidence="12" type="ORF">AWW68_18160</name>
</gene>
<dbReference type="Proteomes" id="UP000075606">
    <property type="component" value="Unassembled WGS sequence"/>
</dbReference>
<dbReference type="PANTHER" id="PTHR34185:SF1">
    <property type="entry name" value="DIADENYLATE CYCLASE"/>
    <property type="match status" value="1"/>
</dbReference>
<dbReference type="InterPro" id="IPR050338">
    <property type="entry name" value="DisA"/>
</dbReference>
<feature type="domain" description="DAC" evidence="11">
    <location>
        <begin position="68"/>
        <end position="234"/>
    </location>
</feature>
<evidence type="ECO:0000256" key="7">
    <source>
        <dbReference type="ARBA" id="ARBA00022840"/>
    </source>
</evidence>
<dbReference type="AlphaFoldDB" id="A0A150WYM7"/>
<dbReference type="EMBL" id="LRPC01000032">
    <property type="protein sequence ID" value="KYG71526.1"/>
    <property type="molecule type" value="Genomic_DNA"/>
</dbReference>
<name>A0A150WYM7_9BACT</name>
<dbReference type="InterPro" id="IPR045585">
    <property type="entry name" value="CdaA_N"/>
</dbReference>
<dbReference type="Gene3D" id="3.40.1700.10">
    <property type="entry name" value="DNA integrity scanning protein, DisA, N-terminal domain"/>
    <property type="match status" value="1"/>
</dbReference>
<evidence type="ECO:0000256" key="2">
    <source>
        <dbReference type="ARBA" id="ARBA00022475"/>
    </source>
</evidence>
<proteinExistence type="inferred from homology"/>
<dbReference type="GO" id="GO:0005524">
    <property type="term" value="F:ATP binding"/>
    <property type="evidence" value="ECO:0007669"/>
    <property type="project" value="UniProtKB-UniRule"/>
</dbReference>
<keyword evidence="3 10" id="KW-0808">Transferase</keyword>
<evidence type="ECO:0000256" key="8">
    <source>
        <dbReference type="ARBA" id="ARBA00022989"/>
    </source>
</evidence>
<keyword evidence="8 10" id="KW-1133">Transmembrane helix</keyword>
<evidence type="ECO:0000256" key="5">
    <source>
        <dbReference type="ARBA" id="ARBA00022695"/>
    </source>
</evidence>
<evidence type="ECO:0000313" key="13">
    <source>
        <dbReference type="Proteomes" id="UP000075606"/>
    </source>
</evidence>
<dbReference type="EC" id="2.7.7.85" evidence="10"/>
<dbReference type="InterPro" id="IPR003390">
    <property type="entry name" value="DNA_integrity_scan_DisA_N"/>
</dbReference>
<evidence type="ECO:0000256" key="4">
    <source>
        <dbReference type="ARBA" id="ARBA00022692"/>
    </source>
</evidence>
<dbReference type="PROSITE" id="PS51794">
    <property type="entry name" value="DAC"/>
    <property type="match status" value="1"/>
</dbReference>
<dbReference type="PIRSF" id="PIRSF004793">
    <property type="entry name" value="UCP004793"/>
    <property type="match status" value="1"/>
</dbReference>
<feature type="transmembrane region" description="Helical" evidence="10">
    <location>
        <begin position="47"/>
        <end position="67"/>
    </location>
</feature>
<sequence>MLDITLVSVLLYQVYKLLKGSVAVRVLIGFLVLYLAFLIVRAAEMELLTGILGQFMGVGVLAAIIIFSQEIRKFLIVLGKTTFRKDGVLQSLMIWKRKEAKEHFNLTPIIEASKNLSSTNTGALMVFSRNSELKFYADSGDRLDATLSKRLLIAIFNKYSPLHDGAIIIYQGKILAARCILPVSERELPAHYGMRHRAAMGMSEATDTLILSVSEETGQISIIRNGRIDSNLSIPEIRKRIISYLSDTENVKREVEEEVNAEATSGVN</sequence>
<comment type="subunit">
    <text evidence="10">Probably a homodimer.</text>
</comment>